<dbReference type="InterPro" id="IPR004273">
    <property type="entry name" value="Dynein_heavy_D6_P-loop"/>
</dbReference>
<keyword evidence="6" id="KW-0547">Nucleotide-binding</keyword>
<dbReference type="CTD" id="6749141"/>
<feature type="domain" description="AAA+ ATPase" evidence="16">
    <location>
        <begin position="2883"/>
        <end position="3212"/>
    </location>
</feature>
<feature type="domain" description="AAA+ ATPase" evidence="16">
    <location>
        <begin position="1656"/>
        <end position="1793"/>
    </location>
</feature>
<dbReference type="Pfam" id="PF12775">
    <property type="entry name" value="AAA_7"/>
    <property type="match status" value="2"/>
</dbReference>
<evidence type="ECO:0000256" key="9">
    <source>
        <dbReference type="ARBA" id="ARBA00023054"/>
    </source>
</evidence>
<feature type="coiled-coil region" evidence="14">
    <location>
        <begin position="3126"/>
        <end position="3160"/>
    </location>
</feature>
<dbReference type="Gene3D" id="1.10.8.720">
    <property type="entry name" value="Region D6 of dynein motor"/>
    <property type="match status" value="1"/>
</dbReference>
<dbReference type="FunFam" id="3.40.50.300:FF:000063">
    <property type="entry name" value="dynein heavy chain 6, axonemal"/>
    <property type="match status" value="1"/>
</dbReference>
<keyword evidence="5" id="KW-0677">Repeat</keyword>
<feature type="compositionally biased region" description="Basic and acidic residues" evidence="15">
    <location>
        <begin position="71"/>
        <end position="81"/>
    </location>
</feature>
<dbReference type="Gene3D" id="3.40.50.300">
    <property type="entry name" value="P-loop containing nucleotide triphosphate hydrolases"/>
    <property type="match status" value="7"/>
</dbReference>
<name>B3RL91_TRIAD</name>
<feature type="compositionally biased region" description="Acidic residues" evidence="15">
    <location>
        <begin position="2086"/>
        <end position="2104"/>
    </location>
</feature>
<dbReference type="RefSeq" id="XP_002108707.1">
    <property type="nucleotide sequence ID" value="XM_002108671.1"/>
</dbReference>
<dbReference type="InterPro" id="IPR041589">
    <property type="entry name" value="DNAH3_AAA_lid_1"/>
</dbReference>
<dbReference type="HOGENOM" id="CLU_000038_0_3_1"/>
<evidence type="ECO:0000256" key="12">
    <source>
        <dbReference type="ARBA" id="ARBA00023212"/>
    </source>
</evidence>
<dbReference type="Pfam" id="PF17852">
    <property type="entry name" value="Dynein_AAA_lid"/>
    <property type="match status" value="1"/>
</dbReference>
<dbReference type="Pfam" id="PF12774">
    <property type="entry name" value="AAA_6"/>
    <property type="match status" value="1"/>
</dbReference>
<evidence type="ECO:0000256" key="15">
    <source>
        <dbReference type="SAM" id="MobiDB-lite"/>
    </source>
</evidence>
<keyword evidence="3" id="KW-0963">Cytoplasm</keyword>
<dbReference type="Pfam" id="PF12780">
    <property type="entry name" value="AAA_8"/>
    <property type="match status" value="1"/>
</dbReference>
<dbReference type="PANTHER" id="PTHR22878:SF64">
    <property type="entry name" value="DYNEIN AXONEMAL HEAVY CHAIN 14"/>
    <property type="match status" value="1"/>
</dbReference>
<dbReference type="Pfam" id="PF03028">
    <property type="entry name" value="Dynein_heavy"/>
    <property type="match status" value="1"/>
</dbReference>
<evidence type="ECO:0000256" key="10">
    <source>
        <dbReference type="ARBA" id="ARBA00023069"/>
    </source>
</evidence>
<gene>
    <name evidence="17" type="ORF">TRIADDRAFT_51924</name>
</gene>
<dbReference type="GO" id="GO:0045505">
    <property type="term" value="F:dynein intermediate chain binding"/>
    <property type="evidence" value="ECO:0000318"/>
    <property type="project" value="GO_Central"/>
</dbReference>
<dbReference type="InterPro" id="IPR003593">
    <property type="entry name" value="AAA+_ATPase"/>
</dbReference>
<dbReference type="GO" id="GO:0030286">
    <property type="term" value="C:dynein complex"/>
    <property type="evidence" value="ECO:0000318"/>
    <property type="project" value="GO_Central"/>
</dbReference>
<dbReference type="GO" id="GO:0005524">
    <property type="term" value="F:ATP binding"/>
    <property type="evidence" value="ECO:0007669"/>
    <property type="project" value="UniProtKB-KW"/>
</dbReference>
<proteinExistence type="inferred from homology"/>
<dbReference type="GO" id="GO:0005930">
    <property type="term" value="C:axoneme"/>
    <property type="evidence" value="ECO:0007669"/>
    <property type="project" value="UniProtKB-SubCell"/>
</dbReference>
<feature type="region of interest" description="Disordered" evidence="15">
    <location>
        <begin position="3951"/>
        <end position="3971"/>
    </location>
</feature>
<dbReference type="InterPro" id="IPR035699">
    <property type="entry name" value="AAA_6"/>
</dbReference>
<reference evidence="17 18" key="1">
    <citation type="journal article" date="2008" name="Nature">
        <title>The Trichoplax genome and the nature of placozoans.</title>
        <authorList>
            <person name="Srivastava M."/>
            <person name="Begovic E."/>
            <person name="Chapman J."/>
            <person name="Putnam N.H."/>
            <person name="Hellsten U."/>
            <person name="Kawashima T."/>
            <person name="Kuo A."/>
            <person name="Mitros T."/>
            <person name="Salamov A."/>
            <person name="Carpenter M.L."/>
            <person name="Signorovitch A.Y."/>
            <person name="Moreno M.A."/>
            <person name="Kamm K."/>
            <person name="Grimwood J."/>
            <person name="Schmutz J."/>
            <person name="Shapiro H."/>
            <person name="Grigoriev I.V."/>
            <person name="Buss L.W."/>
            <person name="Schierwater B."/>
            <person name="Dellaporta S.L."/>
            <person name="Rokhsar D.S."/>
        </authorList>
    </citation>
    <scope>NUCLEOTIDE SEQUENCE [LARGE SCALE GENOMIC DNA]</scope>
    <source>
        <strain evidence="17 18">Grell-BS-1999</strain>
    </source>
</reference>
<dbReference type="Gene3D" id="6.10.140.1060">
    <property type="match status" value="1"/>
</dbReference>
<dbReference type="STRING" id="10228.B3RL91"/>
<organism evidence="17 18">
    <name type="scientific">Trichoplax adhaerens</name>
    <name type="common">Trichoplax reptans</name>
    <dbReference type="NCBI Taxonomy" id="10228"/>
    <lineage>
        <taxon>Eukaryota</taxon>
        <taxon>Metazoa</taxon>
        <taxon>Placozoa</taxon>
        <taxon>Uniplacotomia</taxon>
        <taxon>Trichoplacea</taxon>
        <taxon>Trichoplacidae</taxon>
        <taxon>Trichoplax</taxon>
    </lineage>
</organism>
<dbReference type="GO" id="GO:0051959">
    <property type="term" value="F:dynein light intermediate chain binding"/>
    <property type="evidence" value="ECO:0000318"/>
    <property type="project" value="GO_Central"/>
</dbReference>
<dbReference type="Gene3D" id="1.20.58.1120">
    <property type="match status" value="1"/>
</dbReference>
<dbReference type="SMART" id="SM00382">
    <property type="entry name" value="AAA"/>
    <property type="match status" value="3"/>
</dbReference>
<dbReference type="Gene3D" id="1.20.920.30">
    <property type="match status" value="1"/>
</dbReference>
<dbReference type="InterPro" id="IPR013602">
    <property type="entry name" value="Dynein_heavy_linker"/>
</dbReference>
<keyword evidence="7" id="KW-0067">ATP-binding</keyword>
<dbReference type="Gene3D" id="1.20.1270.280">
    <property type="match status" value="1"/>
</dbReference>
<dbReference type="Gene3D" id="1.20.920.20">
    <property type="match status" value="1"/>
</dbReference>
<dbReference type="Gene3D" id="1.10.472.130">
    <property type="match status" value="1"/>
</dbReference>
<dbReference type="GO" id="GO:0097729">
    <property type="term" value="C:9+2 motile cilium"/>
    <property type="evidence" value="ECO:0000318"/>
    <property type="project" value="GO_Central"/>
</dbReference>
<dbReference type="KEGG" id="tad:TRIADDRAFT_51924"/>
<dbReference type="FunFam" id="3.40.50.300:FF:000049">
    <property type="entry name" value="Dynein, axonemal, heavy chain 5"/>
    <property type="match status" value="1"/>
</dbReference>
<feature type="domain" description="AAA+ ATPase" evidence="16">
    <location>
        <begin position="2488"/>
        <end position="2681"/>
    </location>
</feature>
<evidence type="ECO:0000256" key="11">
    <source>
        <dbReference type="ARBA" id="ARBA00023175"/>
    </source>
</evidence>
<dbReference type="FunFam" id="1.20.140.100:FF:000004">
    <property type="entry name" value="Dynein axonemal heavy chain 6"/>
    <property type="match status" value="1"/>
</dbReference>
<evidence type="ECO:0000256" key="13">
    <source>
        <dbReference type="ARBA" id="ARBA00023273"/>
    </source>
</evidence>
<dbReference type="Pfam" id="PF08393">
    <property type="entry name" value="DHC_N2"/>
    <property type="match status" value="1"/>
</dbReference>
<dbReference type="InterPro" id="IPR027417">
    <property type="entry name" value="P-loop_NTPase"/>
</dbReference>
<keyword evidence="18" id="KW-1185">Reference proteome</keyword>
<dbReference type="InterPro" id="IPR035706">
    <property type="entry name" value="AAA_9"/>
</dbReference>
<accession>B3RL91</accession>
<dbReference type="InterPro" id="IPR024743">
    <property type="entry name" value="Dynein_HC_stalk"/>
</dbReference>
<sequence length="4741" mass="540842">MDGKRILPALVDRNKSSSPLEKNLATLPKQQLEVQGITRQVLPDVIKKAENNSSVYRTTLLKKDKERIRNLRNRNDDESKIKQNATKTQQEEILSSKESEVGIDGKSQDCEPIKPIKKNDQRRIKSFQQENQEDNLLKRPKTDDVYEYLVWERNQIGLSSDIQQFRRQLQLSKSKHTVLEMDNKKNEDLKFLFRRKDGGQFVYALPRSGEACNPYDLKIVNASSVLKCASYYTASASNITLIKSGEEVECLPTLLWMHERDLFHQICRIPFFTKFRLFKYVYQWKRVIRYEKCQRIRSYIKQDLFLTQYTLQRAALTIRSWCEAASSSLDGRSSDDSGIVLVVVTTDRTLSLNEFIRIQTQQRHLAEEKLKLLYENVVQIVSSVCQEICEHEGINLNFKFDAEIRSGSSQQKKKSLDHAAIVRWRAVLDRLRSFLKYIDYLILELSRRIVIVAMRLLLAEFVACANVDSDQKEWAVKYLSDMRKKTKWRSRLIKNENDLLLGTEKHNVINDGAKALLKLDLVIILPEKDGNNGSSTKGTSSLARSKGKSIEMSYGKRKSLETSLYKRSSVDYSQYRKIHSNELASPRRQRTSIQLSPNKRSSGEIASHSKRSSIELNQYPRTNVELLQQKRTSVESLQGTRTNRLNAPRKSIIVGMNDQPSNHKGRKKSVAFTAAPVTYQYPNQIIMEPLAFDHLTEDEEDVTDGSIIAFQPDRQDFRQKMQDIIGNIEKCVLHLPSLLKQACLHKYWSTEKYYIKLSIDKNEGQSDTEKRYPWPDIHFIFGDDNIYNASLRKIFVLLKEAIEDVAMYCKEYDHFCEMVDSCGQIDVNNSMAQHEWSTDEFQEILQQHTEQPVFVAPWQDIYCNHATAFIVSDYTELVITLPSEVDTTLFRNTILPFPEKILKDIYQHLPTIASKKNTELITTIKTASKKLDKYPESVEEFVEHLSFLALMLRQLPSLEKEFTVVTKLFTLIRDFDIVMEGEELALYQTLMPTFTHLKSVIIQCEAKRDENIQKFTNDLEYLVDDLKQQLYVLKQDIRVSLLLDADTISIVALGKIHELTDRVDALVEKAHDYSSYQDQFGAALSAATKRRALLEQGIIDGSTTVNSALSLQSEIGEVQRDLSLRRMLWESMDEWDKLYVQLIKSELESLDVEGLQKTVNRFAQTVFLLDKGLPVNNILPTLKEKVLRFREVMPIISSLKNESLKQRHWTTIQRILGPQIRTKGFTLGELLTLQIMDHRDEIIDVSTQAVNESILESMLHKMIDSWLSTDFTLVPHTNGTFIIGAADDIFTLLDESQVTLATIKGSRYVEPIKNTMEEWDKKLDIFTETFEEWLICQRKWLYLENIFATADIQRQLPVENKLFSQVDKSWRDIMRHTHERPNAMRSATAAGVLEILQAGHSHLDKIFKCLEDYLETKRLVCPRFYFLSNEELLDVISNSKNPKAIQPHLSKCFSNVKQLMLDKEADIGSVSIIAMISSEYETVKLIKELNDGIRTWNNLEKTAWFEKNFGQIILTTTQIMFCKHVTSSLLEKNHGNSLKKIREDLISDLNRQADLAHRPLPLHKYESLVALMTISVHNRDIVAKLIDSEVSNPDDFEWDRQLRYEWDDLNKSCDVNQSGSHFEYGYEYLGCSSRLVITPLTDRCYLTLTGALKLNLGGSPAGPAGTGKTETIKDLAKAMGKYCVAFNCSEGVDFKVIGKFLSGLAQSGSWCCFDEFNRIDVEVLSVVAQQMHTIKSAKDRMATRFVFEGYDIKLIKSCGVFITMNPGYAGRVELPDNVKSLFRPVAMMIPDYAMIAEIILFAGGFTEAAALSYKIVNLYQLASKQLSQQDHYDFGLRAIKSVLVTAAQLKRSCKHEENISRKQHELEILAQAIQNANLPKFIVDDIVIFERIMDDVFPNIRSITLTDRALQYGICVAMREDFLVQDIGQIRKISQLYETLLVRHGVMIIGPTGGGKSVAYTILAKALFYLPIIRRYLEENGKIDDEEVAAEIEGGTFGRRPNVQITRLNPKCVSLGELYGAIDDNTMEWTDGILAHITRRYAKEAAPADPVIYGISPGVITRMNSPHDEPDTTAEDDVENQTNSSQEEEEETENDEQPIIEENEQVEVEANVEPIEFKMWRWIVLDGPVDPLWIENLNTVLDDTKMLCLANGERIGLSDGMRLLFEASDLKQASPATVSRCGMVYMDPKELGWRPYVRHWIGTVPKALPDMASDLILQLFDASVDRGFAFLDIYSKYQYLKVPLLSVISTLCSIIQIFLVYLDTHGGFGHRSSSAEDEATAIGSVSSLDTINNYSSYSRLSTARPGSITQLRAKTLLSKIQHQSFLQRQPGMLLPLMGKIYVFAFTWAFGGSLEGECDYDDDPDAESYDIDRTVNARVAFNAFVHELFNLEPPLAVQLPNSKHSIFSYYIDMQTGNFTSFDTLISPTKEIVNRYDETNHSDRLKHILDNVSSNISKYTQILPALNNRKLIPTIDTVRYSFLMALLLCQGRHVLVTGESGIGKSALVKDTLKCLEKQHGTGFGKDTILGKIFNKARATGDNPWGGKSKGVQSEEKDLYSTEMASAAIQFAANTTASKARQQLQSVLVKRGKNILGAPGNKKMTIFVDDINLPQRDQFHSQPALEVLRQNIDSGGFYDVKSYSWKTIYDVAFVAACAPPEGSRSQLNERILRHFCVLCISKPSDKSLRHIFQSQLGQFLTKNEFTAEVRDCMAPLVSSAIAIYRKIDKVMLPTPSKPHYTFNVRNLAQVIQGLTQADPLSIVTKQNYIDLLIHEVSRVFYDRLVDQDDRKQFYKIVSNSLHDYFKASVEGNQLQRNTLVFCDFSDEKSHSLDRVYKPVSDFRSLTDILVDFNNRYKNSTGKENQIIFFNECIQHIVRAARVFRQPGGNMLLVGIGGTGKQVVAELAAYIAQCQIHYLNVIRGYGMTEFHEDLRSLFLRAGVDGVKCVFILKDEHIVKRVQENLHIAFCTSPTGKQFRKRCRTYSALVNCCTIDWYDEWPANALHSVATKYLYNLDIPLPKSKDNAKSKSNKLTNLQNYCISLADACVAFFMSSKEMATKMADEIKRHYYLTPTNYLDSMHLFAKMLSDQQQKIARNKERLKSGLSKLQQAETFVISIKDELVKLGPLIELKAQENEKLMTELKNEETEVEKMKTLIETEEALTAQEAREVEQITKDAELDLNKALPALDAANSALNALDKSDIAEIRVYTNPPDLVMTVMAAVCTLLQEKADWVTAKQLLTDTTFLVKLITFDKSSLSDRNLARLHKYTSQADFTPEKVGQVSVACKSMCQWVLAVQHYAEVYKIVKPKMNRYETLKNELELARDNLDRKQQKLREIEKHLKDLQKRYKKSVADHEYLWQHKELSTLRQYRATLLTKSLSGEKDRWSDAIDELDIHLETIVGDSLLSAAYSTYAGAFTVDYRKQLISDWVGKCSQEEIPIAKNYSFISHLSSNLDMQGWHALGLPKNDHSRQNAVIVMNCYKWPLMIDPQGQARLWIRRMEGERLKLVKSTDVNYMRTLENAIRVGEPVLLEGIDDTLDPSLRPILLKHLENRGGQAVIQIGDTELAYNSNFRLYLTTQLANPIYLPETCAKVTVVNFSTTFDGLRDQLLSIVVQKEKPQLEIQRQNLLESIASDKVKLRDIEDKVLTSLQDSEGNILDDENLVTSLEESKKTSAVIKERVSQSESTQRKIDVNRNKFFPIATRGAIIYFALQDLAFINHMYQFSLAWFTNLFSDCISNIKNKRPASSPASTQRRASSRRILNIQAEIHSSTPTNDGYNVVKEEEKPEEKFETYIRNSMYKITMAVYRLVSQGLFSRHQLTFSFILTTRILASNHGGDQLQDKSELITEMEWNTFLHGAHYATKDTHLFEEKKRNPLSHSDSKQLSFHTGHFSPSPVRWITDSAWHECRELAKRMIEFHGLTDHILNNKGFWEAFSKSEIPYFKLKGNVTEMSNEQSETNDTSSTVSEDSSDISKEENPFQVSNLSCFHRLILIKVLRPDVLSLSIWYYIEESMGNSLISAGGFDIKEIYKQSNCKTPLIFLLSPGSDPISILERFARDKFGSITNIDIVSLGRGQGPRAVELINKACSQQNGRWVLLQNCHLAESFMPELRRIVDEIVSGSDTIDPYFRLWLSSKPDPFFPVDILQAGLKISVEPPQGLKANLLQSFNSGLIYEESFEDHHTGPAWKKVLFGLCFFNAVVLERKKYGPLGWNIPYEFSTSDLEVSIQLLRMLLSEEDTPWDKIHYLIGELAYGGRVTDEWDRRCLRGILTKFCGRDCVTDHYSYTSNQVYRPIRTDASFTECIEYIESLPPTDSSEVFGMHQTAEKTFLLTQGKLIVEVLQAIDSHGQKIAGYDQGSDGIVLQILEEMQSTIPLEINLVITQNQTKYGLPTAAIGAAHDDLAVLAEQRLFYQPFQQEFTPYTALDTALKLECVRFNRLLHKVHQTLKALKLGIEGRVIMSEELEQTYVALLRNRVPKLWMAVCYESSRRLGSWVTDLIRRIDFIQYWLDLAMEASQVRKKNSLISATVSSVRSEISKADISSSHSRLPSRDSITSTKYTFDTSSNFKGYPDSFWLPAFFYPQGFLTSALQHCARILNLPVDTIQFQHNILGYEDTSTMYSDFNSQQFGSNQDILDGFIIYGLHLDGAHWDEDFLSLRDPKIEQKHSMMPSITCKAVEISRIKEEKSGRYFYECPVYITPSRAGSLSSTGLSNNFVTSINLPSDHPPEHWVLRGVALLCQPED</sequence>
<feature type="region of interest" description="Disordered" evidence="15">
    <location>
        <begin position="531"/>
        <end position="554"/>
    </location>
</feature>
<dbReference type="FunFam" id="1.10.287.2620:FF:000001">
    <property type="entry name" value="Cytoplasmic dynein heavy chain 1"/>
    <property type="match status" value="1"/>
</dbReference>
<dbReference type="InterPro" id="IPR042222">
    <property type="entry name" value="Dynein_2_N"/>
</dbReference>
<dbReference type="InterPro" id="IPR043157">
    <property type="entry name" value="Dynein_AAA1S"/>
</dbReference>
<dbReference type="InParanoid" id="B3RL91"/>
<dbReference type="Gene3D" id="1.10.8.1220">
    <property type="match status" value="1"/>
</dbReference>
<dbReference type="Pfam" id="PF12777">
    <property type="entry name" value="MT"/>
    <property type="match status" value="1"/>
</dbReference>
<evidence type="ECO:0000256" key="5">
    <source>
        <dbReference type="ARBA" id="ARBA00022737"/>
    </source>
</evidence>
<dbReference type="FunFam" id="1.10.8.710:FF:000001">
    <property type="entry name" value="Dynein axonemal heavy chain 2"/>
    <property type="match status" value="1"/>
</dbReference>
<dbReference type="PhylomeDB" id="B3RL91"/>
<feature type="coiled-coil region" evidence="14">
    <location>
        <begin position="3308"/>
        <end position="3352"/>
    </location>
</feature>
<dbReference type="Pfam" id="PF17857">
    <property type="entry name" value="AAA_lid_1"/>
    <property type="match status" value="1"/>
</dbReference>
<dbReference type="Pfam" id="PF12781">
    <property type="entry name" value="AAA_9"/>
    <property type="match status" value="1"/>
</dbReference>
<dbReference type="Gene3D" id="3.10.490.20">
    <property type="match status" value="1"/>
</dbReference>
<dbReference type="SUPFAM" id="SSF52540">
    <property type="entry name" value="P-loop containing nucleoside triphosphate hydrolases"/>
    <property type="match status" value="4"/>
</dbReference>
<dbReference type="Proteomes" id="UP000009022">
    <property type="component" value="Unassembled WGS sequence"/>
</dbReference>
<dbReference type="FunFam" id="1.20.920.20:FF:000006">
    <property type="entry name" value="Dynein, axonemal, heavy chain 6"/>
    <property type="match status" value="1"/>
</dbReference>
<evidence type="ECO:0000313" key="18">
    <source>
        <dbReference type="Proteomes" id="UP000009022"/>
    </source>
</evidence>
<dbReference type="InterPro" id="IPR026983">
    <property type="entry name" value="DHC"/>
</dbReference>
<dbReference type="GO" id="GO:0005874">
    <property type="term" value="C:microtubule"/>
    <property type="evidence" value="ECO:0007669"/>
    <property type="project" value="UniProtKB-KW"/>
</dbReference>
<dbReference type="Pfam" id="PF18199">
    <property type="entry name" value="Dynein_C"/>
    <property type="match status" value="2"/>
</dbReference>
<dbReference type="FunFam" id="3.10.490.20:FF:000005">
    <property type="entry name" value="Dynein axonemal heavy chain 6"/>
    <property type="match status" value="1"/>
</dbReference>
<dbReference type="Gene3D" id="1.10.8.710">
    <property type="match status" value="1"/>
</dbReference>
<evidence type="ECO:0000256" key="14">
    <source>
        <dbReference type="SAM" id="Coils"/>
    </source>
</evidence>
<keyword evidence="10" id="KW-0969">Cilium</keyword>
<evidence type="ECO:0000259" key="16">
    <source>
        <dbReference type="SMART" id="SM00382"/>
    </source>
</evidence>
<dbReference type="GO" id="GO:0008569">
    <property type="term" value="F:minus-end-directed microtubule motor activity"/>
    <property type="evidence" value="ECO:0000318"/>
    <property type="project" value="GO_Central"/>
</dbReference>
<evidence type="ECO:0000256" key="8">
    <source>
        <dbReference type="ARBA" id="ARBA00023017"/>
    </source>
</evidence>
<feature type="compositionally biased region" description="Polar residues" evidence="15">
    <location>
        <begin position="591"/>
        <end position="600"/>
    </location>
</feature>
<dbReference type="InterPro" id="IPR042219">
    <property type="entry name" value="AAA_lid_11_sf"/>
</dbReference>
<keyword evidence="4" id="KW-0493">Microtubule</keyword>
<dbReference type="Pfam" id="PF18198">
    <property type="entry name" value="AAA_lid_11"/>
    <property type="match status" value="1"/>
</dbReference>
<dbReference type="Gene3D" id="1.10.287.2620">
    <property type="match status" value="1"/>
</dbReference>
<feature type="region of interest" description="Disordered" evidence="15">
    <location>
        <begin position="579"/>
        <end position="618"/>
    </location>
</feature>
<keyword evidence="9 14" id="KW-0175">Coiled coil</keyword>
<feature type="compositionally biased region" description="Polar residues" evidence="15">
    <location>
        <begin position="82"/>
        <end position="93"/>
    </location>
</feature>
<comment type="subcellular location">
    <subcellularLocation>
        <location evidence="1">Cytoplasm</location>
        <location evidence="1">Cytoskeleton</location>
        <location evidence="1">Cilium axoneme</location>
    </subcellularLocation>
</comment>
<feature type="compositionally biased region" description="Basic and acidic residues" evidence="15">
    <location>
        <begin position="106"/>
        <end position="120"/>
    </location>
</feature>
<dbReference type="OrthoDB" id="424310at2759"/>
<keyword evidence="11" id="KW-0505">Motor protein</keyword>
<feature type="region of interest" description="Disordered" evidence="15">
    <location>
        <begin position="2059"/>
        <end position="2104"/>
    </location>
</feature>
<dbReference type="eggNOG" id="KOG3595">
    <property type="taxonomic scope" value="Eukaryota"/>
</dbReference>
<dbReference type="InterPro" id="IPR024317">
    <property type="entry name" value="Dynein_heavy_chain_D4_dom"/>
</dbReference>
<dbReference type="InterPro" id="IPR041228">
    <property type="entry name" value="Dynein_C"/>
</dbReference>
<dbReference type="FunFam" id="3.40.50.300:FF:000320">
    <property type="entry name" value="Dynein, axonemal, heavy chain 5"/>
    <property type="match status" value="1"/>
</dbReference>
<evidence type="ECO:0000256" key="1">
    <source>
        <dbReference type="ARBA" id="ARBA00004430"/>
    </source>
</evidence>
<dbReference type="FunFam" id="1.10.8.720:FF:000001">
    <property type="entry name" value="dynein heavy chain 7, axonemal"/>
    <property type="match status" value="1"/>
</dbReference>
<dbReference type="EMBL" id="DS985241">
    <property type="protein sequence ID" value="EDV29505.1"/>
    <property type="molecule type" value="Genomic_DNA"/>
</dbReference>
<dbReference type="FunFam" id="1.20.58.1120:FF:000007">
    <property type="entry name" value="Dynein heavy chain 4"/>
    <property type="match status" value="1"/>
</dbReference>
<dbReference type="InterPro" id="IPR041466">
    <property type="entry name" value="Dynein_AAA5_ext"/>
</dbReference>
<comment type="similarity">
    <text evidence="2">Belongs to the dynein heavy chain family.</text>
</comment>
<keyword evidence="12" id="KW-0206">Cytoskeleton</keyword>
<feature type="compositionally biased region" description="Low complexity" evidence="15">
    <location>
        <begin position="3955"/>
        <end position="3966"/>
    </location>
</feature>
<feature type="region of interest" description="Disordered" evidence="15">
    <location>
        <begin position="1"/>
        <end position="22"/>
    </location>
</feature>
<evidence type="ECO:0000256" key="7">
    <source>
        <dbReference type="ARBA" id="ARBA00022840"/>
    </source>
</evidence>
<evidence type="ECO:0000256" key="6">
    <source>
        <dbReference type="ARBA" id="ARBA00022741"/>
    </source>
</evidence>
<feature type="region of interest" description="Disordered" evidence="15">
    <location>
        <begin position="71"/>
        <end position="120"/>
    </location>
</feature>
<dbReference type="GO" id="GO:0060294">
    <property type="term" value="P:cilium movement involved in cell motility"/>
    <property type="evidence" value="ECO:0000318"/>
    <property type="project" value="GO_Central"/>
</dbReference>
<evidence type="ECO:0000256" key="2">
    <source>
        <dbReference type="ARBA" id="ARBA00008887"/>
    </source>
</evidence>
<dbReference type="GeneID" id="6749141"/>
<keyword evidence="8" id="KW-0243">Dynein</keyword>
<feature type="compositionally biased region" description="Low complexity" evidence="15">
    <location>
        <begin position="531"/>
        <end position="541"/>
    </location>
</feature>
<dbReference type="FunFam" id="1.20.920.30:FF:000002">
    <property type="entry name" value="Dynein axonemal heavy chain 3"/>
    <property type="match status" value="1"/>
</dbReference>
<evidence type="ECO:0000313" key="17">
    <source>
        <dbReference type="EMBL" id="EDV29505.1"/>
    </source>
</evidence>
<dbReference type="Gene3D" id="1.20.140.100">
    <property type="entry name" value="Dynein heavy chain, N-terminal domain 2"/>
    <property type="match status" value="1"/>
</dbReference>
<evidence type="ECO:0000256" key="4">
    <source>
        <dbReference type="ARBA" id="ARBA00022701"/>
    </source>
</evidence>
<evidence type="ECO:0000256" key="3">
    <source>
        <dbReference type="ARBA" id="ARBA00022490"/>
    </source>
</evidence>
<keyword evidence="13" id="KW-0966">Cell projection</keyword>
<dbReference type="InterPro" id="IPR043160">
    <property type="entry name" value="Dynein_C_barrel"/>
</dbReference>
<protein>
    <recommendedName>
        <fullName evidence="16">AAA+ ATPase domain-containing protein</fullName>
    </recommendedName>
</protein>
<dbReference type="InterPro" id="IPR041658">
    <property type="entry name" value="AAA_lid_11"/>
</dbReference>
<dbReference type="PANTHER" id="PTHR22878">
    <property type="entry name" value="DYNEIN HEAVY CHAIN 6, AXONEMAL-LIKE-RELATED"/>
    <property type="match status" value="1"/>
</dbReference>